<dbReference type="GO" id="GO:0016747">
    <property type="term" value="F:acyltransferase activity, transferring groups other than amino-acyl groups"/>
    <property type="evidence" value="ECO:0007669"/>
    <property type="project" value="InterPro"/>
</dbReference>
<dbReference type="Gene3D" id="3.40.630.30">
    <property type="match status" value="1"/>
</dbReference>
<protein>
    <recommendedName>
        <fullName evidence="1">N-acetyltransferase domain-containing protein</fullName>
    </recommendedName>
</protein>
<feature type="domain" description="N-acetyltransferase" evidence="1">
    <location>
        <begin position="153"/>
        <end position="232"/>
    </location>
</feature>
<sequence>MSSAHRQYPSRLELLRSQAGAFLDARGRIAGCYGVTIASCADGQALWIGASVPNDAATELTAALDRAPQPVDPSEPPPALAACERILARIDGELTCASGPSYVIPDDVIADDSEFAVGTTIARSVGADTEALRGANPGNWHPIEWNELLDGKLGPWTMINDGERAISICHTPGPLTERAGECGVWTDPRFRGRGYAAATAAAWVPLVRAPGRHLFYRTDTDNLSSQRVAQRLNLLEIGWTWRFHRPRRGEAENLHPLCSLRRGTAGT</sequence>
<name>A0A927RA59_9ACTN</name>
<accession>A0A927RA59</accession>
<organism evidence="2 3">
    <name type="scientific">Actinopolymorpha pittospori</name>
    <dbReference type="NCBI Taxonomy" id="648752"/>
    <lineage>
        <taxon>Bacteria</taxon>
        <taxon>Bacillati</taxon>
        <taxon>Actinomycetota</taxon>
        <taxon>Actinomycetes</taxon>
        <taxon>Propionibacteriales</taxon>
        <taxon>Actinopolymorphaceae</taxon>
        <taxon>Actinopolymorpha</taxon>
    </lineage>
</organism>
<dbReference type="SUPFAM" id="SSF55729">
    <property type="entry name" value="Acyl-CoA N-acyltransferases (Nat)"/>
    <property type="match status" value="1"/>
</dbReference>
<dbReference type="EMBL" id="JADBEM010000001">
    <property type="protein sequence ID" value="MBE1608612.1"/>
    <property type="molecule type" value="Genomic_DNA"/>
</dbReference>
<dbReference type="RefSeq" id="WP_192752363.1">
    <property type="nucleotide sequence ID" value="NZ_BAABJL010000029.1"/>
</dbReference>
<keyword evidence="3" id="KW-1185">Reference proteome</keyword>
<reference evidence="2" key="1">
    <citation type="submission" date="2020-10" db="EMBL/GenBank/DDBJ databases">
        <title>Sequencing the genomes of 1000 actinobacteria strains.</title>
        <authorList>
            <person name="Klenk H.-P."/>
        </authorList>
    </citation>
    <scope>NUCLEOTIDE SEQUENCE</scope>
    <source>
        <strain evidence="2">DSM 45354</strain>
    </source>
</reference>
<dbReference type="Pfam" id="PF13302">
    <property type="entry name" value="Acetyltransf_3"/>
    <property type="match status" value="1"/>
</dbReference>
<comment type="caution">
    <text evidence="2">The sequence shown here is derived from an EMBL/GenBank/DDBJ whole genome shotgun (WGS) entry which is preliminary data.</text>
</comment>
<evidence type="ECO:0000313" key="3">
    <source>
        <dbReference type="Proteomes" id="UP000638648"/>
    </source>
</evidence>
<proteinExistence type="predicted"/>
<dbReference type="Proteomes" id="UP000638648">
    <property type="component" value="Unassembled WGS sequence"/>
</dbReference>
<dbReference type="AlphaFoldDB" id="A0A927RA59"/>
<dbReference type="InterPro" id="IPR016181">
    <property type="entry name" value="Acyl_CoA_acyltransferase"/>
</dbReference>
<evidence type="ECO:0000313" key="2">
    <source>
        <dbReference type="EMBL" id="MBE1608612.1"/>
    </source>
</evidence>
<dbReference type="InterPro" id="IPR000182">
    <property type="entry name" value="GNAT_dom"/>
</dbReference>
<gene>
    <name evidence="2" type="ORF">HEB94_005460</name>
</gene>
<evidence type="ECO:0000259" key="1">
    <source>
        <dbReference type="Pfam" id="PF13302"/>
    </source>
</evidence>